<dbReference type="FunFam" id="3.30.160.20:FF:000003">
    <property type="entry name" value="Ribonuclease 3"/>
    <property type="match status" value="1"/>
</dbReference>
<feature type="active site" evidence="15">
    <location>
        <position position="124"/>
    </location>
</feature>
<evidence type="ECO:0000256" key="10">
    <source>
        <dbReference type="ARBA" id="ARBA00022723"/>
    </source>
</evidence>
<keyword evidence="7 15" id="KW-0507">mRNA processing</keyword>
<comment type="catalytic activity">
    <reaction evidence="1 15">
        <text>Endonucleolytic cleavage to 5'-phosphomonoester.</text>
        <dbReference type="EC" id="3.1.26.3"/>
    </reaction>
</comment>
<dbReference type="PANTHER" id="PTHR11207">
    <property type="entry name" value="RIBONUCLEASE III"/>
    <property type="match status" value="1"/>
</dbReference>
<accession>A0A1W9HR58</accession>
<dbReference type="GO" id="GO:0003725">
    <property type="term" value="F:double-stranded RNA binding"/>
    <property type="evidence" value="ECO:0007669"/>
    <property type="project" value="TreeGrafter"/>
</dbReference>
<dbReference type="PROSITE" id="PS00517">
    <property type="entry name" value="RNASE_3_1"/>
    <property type="match status" value="1"/>
</dbReference>
<dbReference type="Pfam" id="PF00035">
    <property type="entry name" value="dsrm"/>
    <property type="match status" value="1"/>
</dbReference>
<evidence type="ECO:0000256" key="13">
    <source>
        <dbReference type="ARBA" id="ARBA00022842"/>
    </source>
</evidence>
<comment type="function">
    <text evidence="15">Digests double-stranded RNA. Involved in the processing of primary rRNA transcript to yield the immediate precursors to the large and small rRNAs (23S and 16S). Processes some mRNAs, and tRNAs when they are encoded in the rRNA operon. Processes pre-crRNA and tracrRNA of type II CRISPR loci if present in the organism.</text>
</comment>
<dbReference type="GO" id="GO:0004525">
    <property type="term" value="F:ribonuclease III activity"/>
    <property type="evidence" value="ECO:0007669"/>
    <property type="project" value="UniProtKB-UniRule"/>
</dbReference>
<feature type="domain" description="RNase III" evidence="17">
    <location>
        <begin position="9"/>
        <end position="135"/>
    </location>
</feature>
<dbReference type="Gene3D" id="1.10.1520.10">
    <property type="entry name" value="Ribonuclease III domain"/>
    <property type="match status" value="1"/>
</dbReference>
<feature type="active site" evidence="15">
    <location>
        <position position="52"/>
    </location>
</feature>
<evidence type="ECO:0000313" key="19">
    <source>
        <dbReference type="Proteomes" id="UP000192872"/>
    </source>
</evidence>
<keyword evidence="14 15" id="KW-0694">RNA-binding</keyword>
<evidence type="ECO:0000259" key="16">
    <source>
        <dbReference type="PROSITE" id="PS50137"/>
    </source>
</evidence>
<dbReference type="SMART" id="SM00535">
    <property type="entry name" value="RIBOc"/>
    <property type="match status" value="1"/>
</dbReference>
<dbReference type="GO" id="GO:0008033">
    <property type="term" value="P:tRNA processing"/>
    <property type="evidence" value="ECO:0007669"/>
    <property type="project" value="UniProtKB-KW"/>
</dbReference>
<evidence type="ECO:0000256" key="5">
    <source>
        <dbReference type="ARBA" id="ARBA00022490"/>
    </source>
</evidence>
<keyword evidence="10 15" id="KW-0479">Metal-binding</keyword>
<feature type="binding site" evidence="15">
    <location>
        <position position="121"/>
    </location>
    <ligand>
        <name>Mg(2+)</name>
        <dbReference type="ChEBI" id="CHEBI:18420"/>
    </ligand>
</feature>
<dbReference type="SUPFAM" id="SSF69065">
    <property type="entry name" value="RNase III domain-like"/>
    <property type="match status" value="1"/>
</dbReference>
<keyword evidence="5 15" id="KW-0963">Cytoplasm</keyword>
<dbReference type="SUPFAM" id="SSF54768">
    <property type="entry name" value="dsRNA-binding domain-like"/>
    <property type="match status" value="1"/>
</dbReference>
<evidence type="ECO:0000256" key="6">
    <source>
        <dbReference type="ARBA" id="ARBA00022552"/>
    </source>
</evidence>
<keyword evidence="8 15" id="KW-0819">tRNA processing</keyword>
<dbReference type="FunFam" id="1.10.1520.10:FF:000001">
    <property type="entry name" value="Ribonuclease 3"/>
    <property type="match status" value="1"/>
</dbReference>
<dbReference type="CDD" id="cd00593">
    <property type="entry name" value="RIBOc"/>
    <property type="match status" value="1"/>
</dbReference>
<comment type="subcellular location">
    <subcellularLocation>
        <location evidence="2 15">Cytoplasm</location>
    </subcellularLocation>
</comment>
<dbReference type="InterPro" id="IPR011907">
    <property type="entry name" value="RNase_III"/>
</dbReference>
<dbReference type="InterPro" id="IPR000999">
    <property type="entry name" value="RNase_III_dom"/>
</dbReference>
<dbReference type="AlphaFoldDB" id="A0A1W9HR58"/>
<dbReference type="GO" id="GO:0019843">
    <property type="term" value="F:rRNA binding"/>
    <property type="evidence" value="ECO:0007669"/>
    <property type="project" value="UniProtKB-KW"/>
</dbReference>
<dbReference type="PROSITE" id="PS50137">
    <property type="entry name" value="DS_RBD"/>
    <property type="match status" value="1"/>
</dbReference>
<comment type="caution">
    <text evidence="18">The sequence shown here is derived from an EMBL/GenBank/DDBJ whole genome shotgun (WGS) entry which is preliminary data.</text>
</comment>
<evidence type="ECO:0000256" key="11">
    <source>
        <dbReference type="ARBA" id="ARBA00022759"/>
    </source>
</evidence>
<evidence type="ECO:0000256" key="2">
    <source>
        <dbReference type="ARBA" id="ARBA00004496"/>
    </source>
</evidence>
<dbReference type="GO" id="GO:0042802">
    <property type="term" value="F:identical protein binding"/>
    <property type="evidence" value="ECO:0007669"/>
    <property type="project" value="UniProtKB-ARBA"/>
</dbReference>
<keyword evidence="9 15" id="KW-0540">Nuclease</keyword>
<dbReference type="GO" id="GO:0006364">
    <property type="term" value="P:rRNA processing"/>
    <property type="evidence" value="ECO:0007669"/>
    <property type="project" value="UniProtKB-UniRule"/>
</dbReference>
<keyword evidence="12 15" id="KW-0378">Hydrolase</keyword>
<dbReference type="NCBIfam" id="TIGR02191">
    <property type="entry name" value="RNaseIII"/>
    <property type="match status" value="1"/>
</dbReference>
<gene>
    <name evidence="15" type="primary">rnc</name>
    <name evidence="18" type="ORF">A4S15_13785</name>
</gene>
<feature type="binding site" evidence="15">
    <location>
        <position position="124"/>
    </location>
    <ligand>
        <name>Mg(2+)</name>
        <dbReference type="ChEBI" id="CHEBI:18420"/>
    </ligand>
</feature>
<protein>
    <recommendedName>
        <fullName evidence="15">Ribonuclease 3</fullName>
        <ecNumber evidence="15">3.1.26.3</ecNumber>
    </recommendedName>
    <alternativeName>
        <fullName evidence="15">Ribonuclease III</fullName>
        <shortName evidence="15">RNase III</shortName>
    </alternativeName>
</protein>
<dbReference type="Gene3D" id="3.30.160.20">
    <property type="match status" value="1"/>
</dbReference>
<dbReference type="InterPro" id="IPR014720">
    <property type="entry name" value="dsRBD_dom"/>
</dbReference>
<dbReference type="PROSITE" id="PS50142">
    <property type="entry name" value="RNASE_3_2"/>
    <property type="match status" value="1"/>
</dbReference>
<dbReference type="CDD" id="cd10845">
    <property type="entry name" value="DSRM_RNAse_III_family"/>
    <property type="match status" value="1"/>
</dbReference>
<dbReference type="InterPro" id="IPR036389">
    <property type="entry name" value="RNase_III_sf"/>
</dbReference>
<dbReference type="SMART" id="SM00358">
    <property type="entry name" value="DSRM"/>
    <property type="match status" value="1"/>
</dbReference>
<proteinExistence type="inferred from homology"/>
<dbReference type="PANTHER" id="PTHR11207:SF0">
    <property type="entry name" value="RIBONUCLEASE 3"/>
    <property type="match status" value="1"/>
</dbReference>
<feature type="domain" description="DRBM" evidence="16">
    <location>
        <begin position="160"/>
        <end position="229"/>
    </location>
</feature>
<reference evidence="18 19" key="1">
    <citation type="journal article" date="2017" name="Water Res.">
        <title>Comammox in drinking water systems.</title>
        <authorList>
            <person name="Wang Y."/>
            <person name="Ma L."/>
            <person name="Mao Y."/>
            <person name="Jiang X."/>
            <person name="Xia Y."/>
            <person name="Yu K."/>
            <person name="Li B."/>
            <person name="Zhang T."/>
        </authorList>
    </citation>
    <scope>NUCLEOTIDE SEQUENCE [LARGE SCALE GENOMIC DNA]</scope>
    <source>
        <strain evidence="18">SG_bin8</strain>
    </source>
</reference>
<dbReference type="EMBL" id="LWDL01000029">
    <property type="protein sequence ID" value="OQW49958.1"/>
    <property type="molecule type" value="Genomic_DNA"/>
</dbReference>
<keyword evidence="15" id="KW-0699">rRNA-binding</keyword>
<comment type="cofactor">
    <cofactor evidence="15">
        <name>Mg(2+)</name>
        <dbReference type="ChEBI" id="CHEBI:18420"/>
    </cofactor>
</comment>
<keyword evidence="11 15" id="KW-0255">Endonuclease</keyword>
<evidence type="ECO:0000256" key="14">
    <source>
        <dbReference type="ARBA" id="ARBA00022884"/>
    </source>
</evidence>
<evidence type="ECO:0000256" key="4">
    <source>
        <dbReference type="ARBA" id="ARBA00011738"/>
    </source>
</evidence>
<evidence type="ECO:0000256" key="1">
    <source>
        <dbReference type="ARBA" id="ARBA00000109"/>
    </source>
</evidence>
<evidence type="ECO:0000256" key="15">
    <source>
        <dbReference type="HAMAP-Rule" id="MF_00104"/>
    </source>
</evidence>
<evidence type="ECO:0000256" key="3">
    <source>
        <dbReference type="ARBA" id="ARBA00010183"/>
    </source>
</evidence>
<evidence type="ECO:0000256" key="8">
    <source>
        <dbReference type="ARBA" id="ARBA00022694"/>
    </source>
</evidence>
<keyword evidence="6 15" id="KW-0698">rRNA processing</keyword>
<dbReference type="STRING" id="1827387.A4S15_13785"/>
<dbReference type="GO" id="GO:0005737">
    <property type="term" value="C:cytoplasm"/>
    <property type="evidence" value="ECO:0007669"/>
    <property type="project" value="UniProtKB-SubCell"/>
</dbReference>
<feature type="binding site" evidence="15">
    <location>
        <position position="48"/>
    </location>
    <ligand>
        <name>Mg(2+)</name>
        <dbReference type="ChEBI" id="CHEBI:18420"/>
    </ligand>
</feature>
<dbReference type="Pfam" id="PF14622">
    <property type="entry name" value="Ribonucleas_3_3"/>
    <property type="match status" value="1"/>
</dbReference>
<sequence length="236" mass="25292">MKLTKRASLAELSARLGYHFADGDLLVEALTHPSAIMRPGDASYQRLEFLGDRVLALVVSQMLFERFPAESEGHLARRLNELVRYETCAEVARELGLGAHLVLGAGEQRAGGSDKLAILGDACEAVIGAIFRDGGFAAARDVVISCWSQRVDNAIAAPRDAKTALQEWAQGRGLPPPTYQLIERSGADHAPEFAISVLIAGHGEADARGGSKRAAEQQAAQLLLTRLEGGERPIND</sequence>
<organism evidence="18 19">
    <name type="scientific">Candidatus Raskinella chloraquaticus</name>
    <dbReference type="NCBI Taxonomy" id="1951219"/>
    <lineage>
        <taxon>Bacteria</taxon>
        <taxon>Pseudomonadati</taxon>
        <taxon>Pseudomonadota</taxon>
        <taxon>Alphaproteobacteria</taxon>
        <taxon>Hyphomicrobiales</taxon>
        <taxon>Phreatobacteraceae</taxon>
        <taxon>Candidatus Raskinella</taxon>
    </lineage>
</organism>
<evidence type="ECO:0000259" key="17">
    <source>
        <dbReference type="PROSITE" id="PS50142"/>
    </source>
</evidence>
<dbReference type="RefSeq" id="WP_376800792.1">
    <property type="nucleotide sequence ID" value="NZ_DBNB01000029.1"/>
</dbReference>
<dbReference type="Proteomes" id="UP000192872">
    <property type="component" value="Unassembled WGS sequence"/>
</dbReference>
<keyword evidence="13 15" id="KW-0460">Magnesium</keyword>
<dbReference type="GO" id="GO:0010468">
    <property type="term" value="P:regulation of gene expression"/>
    <property type="evidence" value="ECO:0007669"/>
    <property type="project" value="TreeGrafter"/>
</dbReference>
<comment type="similarity">
    <text evidence="3">Belongs to the ribonuclease III family.</text>
</comment>
<dbReference type="GO" id="GO:0046872">
    <property type="term" value="F:metal ion binding"/>
    <property type="evidence" value="ECO:0007669"/>
    <property type="project" value="UniProtKB-KW"/>
</dbReference>
<comment type="subunit">
    <text evidence="4 15">Homodimer.</text>
</comment>
<evidence type="ECO:0000313" key="18">
    <source>
        <dbReference type="EMBL" id="OQW49958.1"/>
    </source>
</evidence>
<dbReference type="GO" id="GO:0006397">
    <property type="term" value="P:mRNA processing"/>
    <property type="evidence" value="ECO:0007669"/>
    <property type="project" value="UniProtKB-UniRule"/>
</dbReference>
<evidence type="ECO:0000256" key="7">
    <source>
        <dbReference type="ARBA" id="ARBA00022664"/>
    </source>
</evidence>
<evidence type="ECO:0000256" key="9">
    <source>
        <dbReference type="ARBA" id="ARBA00022722"/>
    </source>
</evidence>
<dbReference type="EC" id="3.1.26.3" evidence="15"/>
<dbReference type="HAMAP" id="MF_00104">
    <property type="entry name" value="RNase_III"/>
    <property type="match status" value="1"/>
</dbReference>
<evidence type="ECO:0000256" key="12">
    <source>
        <dbReference type="ARBA" id="ARBA00022801"/>
    </source>
</evidence>
<name>A0A1W9HR58_9HYPH</name>